<keyword evidence="7" id="KW-0699">rRNA-binding</keyword>
<dbReference type="SUPFAM" id="SSF57716">
    <property type="entry name" value="Glucocorticoid receptor-like (DNA-binding domain)"/>
    <property type="match status" value="1"/>
</dbReference>
<dbReference type="Pfam" id="PF00253">
    <property type="entry name" value="Ribosomal_S14"/>
    <property type="match status" value="1"/>
</dbReference>
<dbReference type="InterPro" id="IPR023036">
    <property type="entry name" value="Ribosomal_uS14_bac/plastid"/>
</dbReference>
<evidence type="ECO:0000256" key="7">
    <source>
        <dbReference type="HAMAP-Rule" id="MF_00537"/>
    </source>
</evidence>
<comment type="similarity">
    <text evidence="2 7">Belongs to the universal ribosomal protein uS14 family.</text>
</comment>
<dbReference type="GO" id="GO:0019843">
    <property type="term" value="F:rRNA binding"/>
    <property type="evidence" value="ECO:0007669"/>
    <property type="project" value="UniProtKB-UniRule"/>
</dbReference>
<dbReference type="EMBL" id="LN999831">
    <property type="protein sequence ID" value="CUX95720.1"/>
    <property type="molecule type" value="Genomic_DNA"/>
</dbReference>
<comment type="function">
    <text evidence="1 7">Binds 16S rRNA, required for the assembly of 30S particles and may also be responsible for determining the conformation of the 16S rRNA at the A site.</text>
</comment>
<evidence type="ECO:0000256" key="6">
    <source>
        <dbReference type="ARBA" id="ARBA00047110"/>
    </source>
</evidence>
<dbReference type="AlphaFoldDB" id="A0A143WPT8"/>
<dbReference type="GO" id="GO:0003735">
    <property type="term" value="F:structural constituent of ribosome"/>
    <property type="evidence" value="ECO:0007669"/>
    <property type="project" value="InterPro"/>
</dbReference>
<dbReference type="HAMAP" id="MF_00537">
    <property type="entry name" value="Ribosomal_uS14_1"/>
    <property type="match status" value="1"/>
</dbReference>
<dbReference type="STRING" id="1778264.PMARG_ME00092"/>
<name>A0A143WPT8_9ENTR</name>
<dbReference type="GO" id="GO:0006412">
    <property type="term" value="P:translation"/>
    <property type="evidence" value="ECO:0007669"/>
    <property type="project" value="UniProtKB-UniRule"/>
</dbReference>
<protein>
    <recommendedName>
        <fullName evidence="5 7">Small ribosomal subunit protein uS14</fullName>
    </recommendedName>
</protein>
<dbReference type="InterPro" id="IPR018271">
    <property type="entry name" value="Ribosomal_uS14_CS"/>
</dbReference>
<comment type="subunit">
    <text evidence="6 7">Part of the 30S ribosomal subunit. Contacts proteins S3 and S10.</text>
</comment>
<dbReference type="RefSeq" id="WP_067569112.1">
    <property type="nucleotide sequence ID" value="NZ_LN999831.1"/>
</dbReference>
<sequence>MAKKSIKAREIKRIKLSKKFFKKRTELKTIISSINVTDEDRWNAVIKLQTLPRDSSPSRKRNRCRQTGRPHAYLRKFGLSRIKVREAAMRGEIPGLRKASW</sequence>
<dbReference type="InterPro" id="IPR001209">
    <property type="entry name" value="Ribosomal_uS14"/>
</dbReference>
<dbReference type="Proteomes" id="UP000095697">
    <property type="component" value="Chromosome I"/>
</dbReference>
<accession>A0A143WPT8</accession>
<evidence type="ECO:0000256" key="2">
    <source>
        <dbReference type="ARBA" id="ARBA00009083"/>
    </source>
</evidence>
<dbReference type="PANTHER" id="PTHR19836:SF19">
    <property type="entry name" value="SMALL RIBOSOMAL SUBUNIT PROTEIN US14M"/>
    <property type="match status" value="1"/>
</dbReference>
<keyword evidence="4 7" id="KW-0687">Ribonucleoprotein</keyword>
<evidence type="ECO:0000256" key="4">
    <source>
        <dbReference type="ARBA" id="ARBA00023274"/>
    </source>
</evidence>
<proteinExistence type="inferred from homology"/>
<gene>
    <name evidence="7 8" type="primary">rpsN</name>
    <name evidence="8" type="ORF">PMARG_ME00092</name>
</gene>
<keyword evidence="7" id="KW-0694">RNA-binding</keyword>
<dbReference type="OrthoDB" id="9810484at2"/>
<evidence type="ECO:0000313" key="9">
    <source>
        <dbReference type="Proteomes" id="UP000095697"/>
    </source>
</evidence>
<keyword evidence="3 7" id="KW-0689">Ribosomal protein</keyword>
<dbReference type="GO" id="GO:0005737">
    <property type="term" value="C:cytoplasm"/>
    <property type="evidence" value="ECO:0007669"/>
    <property type="project" value="UniProtKB-ARBA"/>
</dbReference>
<dbReference type="NCBIfam" id="NF006477">
    <property type="entry name" value="PRK08881.1"/>
    <property type="match status" value="1"/>
</dbReference>
<dbReference type="PATRIC" id="fig|1778264.3.peg.85"/>
<evidence type="ECO:0000256" key="3">
    <source>
        <dbReference type="ARBA" id="ARBA00022980"/>
    </source>
</evidence>
<dbReference type="GO" id="GO:0015935">
    <property type="term" value="C:small ribosomal subunit"/>
    <property type="evidence" value="ECO:0007669"/>
    <property type="project" value="TreeGrafter"/>
</dbReference>
<dbReference type="KEGG" id="cmik:PMARG_ME00092"/>
<reference evidence="9" key="1">
    <citation type="submission" date="2016-01" db="EMBL/GenBank/DDBJ databases">
        <authorList>
            <person name="Husnik F."/>
        </authorList>
    </citation>
    <scope>NUCLEOTIDE SEQUENCE [LARGE SCALE GENOMIC DNA]</scope>
</reference>
<keyword evidence="9" id="KW-1185">Reference proteome</keyword>
<dbReference type="Gene3D" id="1.10.287.1480">
    <property type="match status" value="1"/>
</dbReference>
<evidence type="ECO:0000256" key="5">
    <source>
        <dbReference type="ARBA" id="ARBA00035167"/>
    </source>
</evidence>
<evidence type="ECO:0000256" key="1">
    <source>
        <dbReference type="ARBA" id="ARBA00003686"/>
    </source>
</evidence>
<organism evidence="8 9">
    <name type="scientific">Candidatus Mikella endobia</name>
    <dbReference type="NCBI Taxonomy" id="1778264"/>
    <lineage>
        <taxon>Bacteria</taxon>
        <taxon>Pseudomonadati</taxon>
        <taxon>Pseudomonadota</taxon>
        <taxon>Gammaproteobacteria</taxon>
        <taxon>Enterobacterales</taxon>
        <taxon>Enterobacteriaceae</taxon>
        <taxon>Candidatus Mikella</taxon>
    </lineage>
</organism>
<evidence type="ECO:0000313" key="8">
    <source>
        <dbReference type="EMBL" id="CUX95720.1"/>
    </source>
</evidence>
<dbReference type="PANTHER" id="PTHR19836">
    <property type="entry name" value="30S RIBOSOMAL PROTEIN S14"/>
    <property type="match status" value="1"/>
</dbReference>
<dbReference type="PROSITE" id="PS00527">
    <property type="entry name" value="RIBOSOMAL_S14"/>
    <property type="match status" value="1"/>
</dbReference>
<dbReference type="FunFam" id="1.10.287.1480:FF:000001">
    <property type="entry name" value="30S ribosomal protein S14"/>
    <property type="match status" value="1"/>
</dbReference>